<dbReference type="STRING" id="1232681.ADIS_0963"/>
<dbReference type="PANTHER" id="PTHR36985">
    <property type="entry name" value="TRANSLOCATION AND ASSEMBLY MODULE SUBUNIT TAMB"/>
    <property type="match status" value="1"/>
</dbReference>
<evidence type="ECO:0000256" key="3">
    <source>
        <dbReference type="ARBA" id="ARBA00022989"/>
    </source>
</evidence>
<dbReference type="GO" id="GO:0009306">
    <property type="term" value="P:protein secretion"/>
    <property type="evidence" value="ECO:0007669"/>
    <property type="project" value="InterPro"/>
</dbReference>
<sequence length="1685" mass="186753">MKGPTRFFSVMAKAIGWLIAIIVFLIVALLLVLRSPWGQDFIVQKVTAFLSEKTKTTVAIDRLFFTFRGDVYLEGFYVEDQRGDTLVYSKSLETGLRIRPLLTSGGIHVSRLNWDGFVASVSRNEQGTFNFDFLLDAFMSSDDDGKKKGSDQKDASVKDKGLFPDVSLGPVRFSDFLIRYDDEMVGMDVYLQVGLFDLDVNSLDLNAMEFDLGNIRLEDSDIKYFQRKPLPETEDSPTDLVEPALILERLVLNNIGLTYASVPDQTSADLRIGKFSLSVPELDMRSRQLTVSELSLKQSDIELVLLGEGTDSVAEESPAGEQVFFWPDWEVRVGMVDLHENKLVFRTSEISPQPGKFDPGALILDGFVFQASGISLANETLKASIDQIAFAERSGFRLDQFRVKTTLDDQGVVINGFHVETGNSKLSGDLNIGYDGFDALIGNLEWDRVGVDIPSFQLGLQDALFFSPDLRENAFFTPLAKRAVAGVMRFEGTPDDLKISDAKISWGRHTKVSLSGSLGNLTDFEHLRLDLSPVTVETNQANLNELLKAYELPVSFPEEMKLVAAIRGALPDLSVETDLNTTDGHVSVKANYMESDLPRYEADVYLAELDLGKIIQNPQLGLVSYRMQVEGSGLSLEEMQLALASKFEVLEYAEYDYSGLTLNAAFSTQRGNMQLAFADENLDIELSASAVLFDDKSTVDLTLDLRGADFRALNLSQEDLRLRINYGIHWEGNAGEFVLQTQLNEGLLIFDENSIPIENFDLTAEVNADTTSAYLASSVLQFEVHSNANPERTIGRMASYFEGLVSEGSDIAGDSSFFDFVFRIEVPRSRLLEEVIMPGLENWETLNGEVTLRQPEGGFEGSFILPNFTYGAISIDSLGLSALGSNDTFHFEAGLVSLHSGALGVGRTLFDGIWQTNQLSLDFLAYDGEEKLAHVGLDLGFDGDTVRLHINPEDLVLNKRDWEILPENLIRYAQGWIDIEAFELTRNDQRLLISNSIENVTEDHIGLIFRDFRLATFTSILNPDELIATGFVNGRFVLENPFGALGILADLTVDDLTVFSNSLGNLRLAAKSMGDGGYDFSMALRDGGITFGLFGDYQVAESGAELNLEMNLSELKLSLLEAFLEDQISGTTGKISGKARVYGTTAEPVYEGEFSFADAALTVNALNARYKINQQLFKVDNEGVYFDEFTIRDTDDNAFVFGGTIFTRNLDNPEFDLRLTASNFQVLNSSREDNDLFFGKAFIDVNASIQGDLALPRVNSRLNVRSGTDVTFIIPESQLDVIERDGVVLFINRQDPEDILTRRQIESVTSGITGFQVSALVEADPNATFRIVVDERSGDNLLIAGKANLNLNVDPNGRIDLSGIYELSTGHYEMSLYNLVSRRFEIEEGSTISWSGDPLDATLNVVAIYRVRTSAAELMAAQTAGLGPEARAQYKQELPFLVYLNIDGDLTRLEPSFRLDMPEEQRGAGGGNVYGQLQLLNSQEGELNRQVFSLLVLNRFFPDRGSDGAVGGASALARSSVSQLLSGQLNSLSENVLGDSSLELDFDLDSFTEYQSGGLQDRTQLNVSARSRFMDDRLIVQVGSQIDIEGSSQAMDGGNALLGNVSVEYLLTENGRYRLRGFRRNQFESFIDGQLIVTGISLIFNREFNHFEELWRGIETRRNTQPATRKEDDENDNSESNDQQP</sequence>
<dbReference type="PANTHER" id="PTHR36985:SF1">
    <property type="entry name" value="TRANSLOCATION AND ASSEMBLY MODULE SUBUNIT TAMB"/>
    <property type="match status" value="1"/>
</dbReference>
<comment type="caution">
    <text evidence="7">The sequence shown here is derived from an EMBL/GenBank/DDBJ whole genome shotgun (WGS) entry which is preliminary data.</text>
</comment>
<feature type="region of interest" description="Disordered" evidence="5">
    <location>
        <begin position="1662"/>
        <end position="1685"/>
    </location>
</feature>
<protein>
    <recommendedName>
        <fullName evidence="6">Translocation and assembly module TamB C-terminal domain-containing protein</fullName>
    </recommendedName>
</protein>
<evidence type="ECO:0000256" key="5">
    <source>
        <dbReference type="SAM" id="MobiDB-lite"/>
    </source>
</evidence>
<reference evidence="7 8" key="1">
    <citation type="submission" date="2013-02" db="EMBL/GenBank/DDBJ databases">
        <title>A novel strain isolated from Lonar lake, Maharashtra, India.</title>
        <authorList>
            <person name="Singh A."/>
        </authorList>
    </citation>
    <scope>NUCLEOTIDE SEQUENCE [LARGE SCALE GENOMIC DNA]</scope>
    <source>
        <strain evidence="7 8">AK24</strain>
    </source>
</reference>
<evidence type="ECO:0000256" key="1">
    <source>
        <dbReference type="ARBA" id="ARBA00004167"/>
    </source>
</evidence>
<dbReference type="InterPro" id="IPR007452">
    <property type="entry name" value="TamB_C"/>
</dbReference>
<dbReference type="Proteomes" id="UP000013909">
    <property type="component" value="Unassembled WGS sequence"/>
</dbReference>
<dbReference type="GO" id="GO:0005886">
    <property type="term" value="C:plasma membrane"/>
    <property type="evidence" value="ECO:0007669"/>
    <property type="project" value="InterPro"/>
</dbReference>
<accession>R7ZX84</accession>
<evidence type="ECO:0000256" key="4">
    <source>
        <dbReference type="ARBA" id="ARBA00023136"/>
    </source>
</evidence>
<evidence type="ECO:0000313" key="7">
    <source>
        <dbReference type="EMBL" id="EON78613.1"/>
    </source>
</evidence>
<feature type="compositionally biased region" description="Basic and acidic residues" evidence="5">
    <location>
        <begin position="1662"/>
        <end position="1672"/>
    </location>
</feature>
<keyword evidence="3" id="KW-1133">Transmembrane helix</keyword>
<dbReference type="PATRIC" id="fig|1288963.3.peg.963"/>
<evidence type="ECO:0000259" key="6">
    <source>
        <dbReference type="Pfam" id="PF04357"/>
    </source>
</evidence>
<feature type="domain" description="Translocation and assembly module TamB C-terminal" evidence="6">
    <location>
        <begin position="1189"/>
        <end position="1648"/>
    </location>
</feature>
<keyword evidence="4" id="KW-0472">Membrane</keyword>
<keyword evidence="2" id="KW-0812">Transmembrane</keyword>
<organism evidence="7 8">
    <name type="scientific">Lunatimonas lonarensis</name>
    <dbReference type="NCBI Taxonomy" id="1232681"/>
    <lineage>
        <taxon>Bacteria</taxon>
        <taxon>Pseudomonadati</taxon>
        <taxon>Bacteroidota</taxon>
        <taxon>Cytophagia</taxon>
        <taxon>Cytophagales</taxon>
        <taxon>Cyclobacteriaceae</taxon>
    </lineage>
</organism>
<evidence type="ECO:0000313" key="8">
    <source>
        <dbReference type="Proteomes" id="UP000013909"/>
    </source>
</evidence>
<comment type="subcellular location">
    <subcellularLocation>
        <location evidence="1">Membrane</location>
        <topology evidence="1">Single-pass membrane protein</topology>
    </subcellularLocation>
</comment>
<dbReference type="EMBL" id="AQHR01000029">
    <property type="protein sequence ID" value="EON78613.1"/>
    <property type="molecule type" value="Genomic_DNA"/>
</dbReference>
<gene>
    <name evidence="7" type="ORF">ADIS_0963</name>
</gene>
<dbReference type="Pfam" id="PF04357">
    <property type="entry name" value="TamB"/>
    <property type="match status" value="1"/>
</dbReference>
<name>R7ZX84_9BACT</name>
<proteinExistence type="predicted"/>
<keyword evidence="8" id="KW-1185">Reference proteome</keyword>
<evidence type="ECO:0000256" key="2">
    <source>
        <dbReference type="ARBA" id="ARBA00022692"/>
    </source>
</evidence>